<protein>
    <submittedName>
        <fullName evidence="5">N-acetylmuramoyl-L-alanine amidase</fullName>
    </submittedName>
</protein>
<accession>A0A221M8J6</accession>
<feature type="domain" description="SH3b" evidence="4">
    <location>
        <begin position="29"/>
        <end position="91"/>
    </location>
</feature>
<feature type="domain" description="SH3b" evidence="4">
    <location>
        <begin position="102"/>
        <end position="164"/>
    </location>
</feature>
<dbReference type="OrthoDB" id="9806267at2"/>
<dbReference type="GO" id="GO:0008745">
    <property type="term" value="F:N-acetylmuramoyl-L-alanine amidase activity"/>
    <property type="evidence" value="ECO:0007669"/>
    <property type="project" value="InterPro"/>
</dbReference>
<dbReference type="EMBL" id="CP022437">
    <property type="protein sequence ID" value="ASN03952.1"/>
    <property type="molecule type" value="Genomic_DNA"/>
</dbReference>
<name>A0A221M8J6_9BACI</name>
<evidence type="ECO:0000313" key="5">
    <source>
        <dbReference type="EMBL" id="ASN03952.1"/>
    </source>
</evidence>
<dbReference type="GO" id="GO:0030288">
    <property type="term" value="C:outer membrane-bounded periplasmic space"/>
    <property type="evidence" value="ECO:0007669"/>
    <property type="project" value="TreeGrafter"/>
</dbReference>
<evidence type="ECO:0000256" key="3">
    <source>
        <dbReference type="SAM" id="MobiDB-lite"/>
    </source>
</evidence>
<dbReference type="PANTHER" id="PTHR30404:SF0">
    <property type="entry name" value="N-ACETYLMURAMOYL-L-ALANINE AMIDASE AMIC"/>
    <property type="match status" value="1"/>
</dbReference>
<keyword evidence="2" id="KW-0961">Cell wall biogenesis/degradation</keyword>
<dbReference type="CDD" id="cd02696">
    <property type="entry name" value="MurNAc-LAA"/>
    <property type="match status" value="1"/>
</dbReference>
<evidence type="ECO:0000313" key="6">
    <source>
        <dbReference type="Proteomes" id="UP000204391"/>
    </source>
</evidence>
<dbReference type="GO" id="GO:0009253">
    <property type="term" value="P:peptidoglycan catabolic process"/>
    <property type="evidence" value="ECO:0007669"/>
    <property type="project" value="InterPro"/>
</dbReference>
<dbReference type="InterPro" id="IPR050695">
    <property type="entry name" value="N-acetylmuramoyl_amidase_3"/>
</dbReference>
<evidence type="ECO:0000256" key="1">
    <source>
        <dbReference type="ARBA" id="ARBA00022801"/>
    </source>
</evidence>
<reference evidence="5 6" key="1">
    <citation type="journal article" date="2003" name="Int. J. Syst. Evol. Microbiol.">
        <title>Virgibacillus carmonensis sp. nov., Virgibacillus necropolis sp. nov. and Virgibacillus picturae sp. nov., three novel species isolated from deteriorated mural paintings, transfer of the species of the genus salibacillus to Virgibacillus, as Virgibacillus marismortui comb. nov. and Virgibacillus salexigens comb. nov., and emended description of the genus Virgibacillus.</title>
        <authorList>
            <person name="Heyrman J."/>
            <person name="Logan N.A."/>
            <person name="Busse H.J."/>
            <person name="Balcaen A."/>
            <person name="Lebbe L."/>
            <person name="Rodriguez-Diaz M."/>
            <person name="Swings J."/>
            <person name="De Vos P."/>
        </authorList>
    </citation>
    <scope>NUCLEOTIDE SEQUENCE [LARGE SCALE GENOMIC DNA]</scope>
    <source>
        <strain evidence="5 6">LMG 19488</strain>
    </source>
</reference>
<dbReference type="PROSITE" id="PS51781">
    <property type="entry name" value="SH3B"/>
    <property type="match status" value="2"/>
</dbReference>
<keyword evidence="1" id="KW-0378">Hydrolase</keyword>
<dbReference type="PANTHER" id="PTHR30404">
    <property type="entry name" value="N-ACETYLMURAMOYL-L-ALANINE AMIDASE"/>
    <property type="match status" value="1"/>
</dbReference>
<evidence type="ECO:0000259" key="4">
    <source>
        <dbReference type="PROSITE" id="PS51781"/>
    </source>
</evidence>
<sequence>MKSIRFLFIGLSLLLLSIIISPIVDAHEGQTYEVGTSSLHVRIAPSHDAEILGQLTTGDQVVVFNEQHGWVQTYYGGKTAWVASQYLYPVENTKQDSSLTISETVTVNTNGVYVRSGPSTDDSIIGFATSGDTYTKIKTANDWHKVMLQDGSFGWIAAWLTDTYTPESVPKSEPKSTTKEPQNKPKQSGNGSLEGYTIVLDPGHGGNDPGAIGFNGVLEKDLTLSIAEKIAQYLRDAGATVELTRADDQYLSLEERTQFSSLFQTDAFISLHYNAYPFIAVNGIGTYYYESGKGLASSIQKKIGQQVALQDRGVHYGNFHVLRENSDLSVLVELGFITNPNDLFTIQTSAYQNNVAQAITDGVKKYFLR</sequence>
<feature type="compositionally biased region" description="Basic and acidic residues" evidence="3">
    <location>
        <begin position="170"/>
        <end position="183"/>
    </location>
</feature>
<keyword evidence="6" id="KW-1185">Reference proteome</keyword>
<dbReference type="PIRSF" id="PIRSF037846">
    <property type="entry name" value="Autolysin_YrvJ_prd"/>
    <property type="match status" value="1"/>
</dbReference>
<dbReference type="RefSeq" id="WP_089530522.1">
    <property type="nucleotide sequence ID" value="NZ_CP022437.1"/>
</dbReference>
<dbReference type="Proteomes" id="UP000204391">
    <property type="component" value="Chromosome"/>
</dbReference>
<dbReference type="InterPro" id="IPR002508">
    <property type="entry name" value="MurNAc-LAA_cat"/>
</dbReference>
<dbReference type="Pfam" id="PF08239">
    <property type="entry name" value="SH3_3"/>
    <property type="match status" value="2"/>
</dbReference>
<dbReference type="KEGG" id="vne:CFK40_02520"/>
<dbReference type="Pfam" id="PF01520">
    <property type="entry name" value="Amidase_3"/>
    <property type="match status" value="1"/>
</dbReference>
<dbReference type="AlphaFoldDB" id="A0A221M8J6"/>
<gene>
    <name evidence="5" type="ORF">CFK40_02520</name>
</gene>
<organism evidence="5 6">
    <name type="scientific">Virgibacillus necropolis</name>
    <dbReference type="NCBI Taxonomy" id="163877"/>
    <lineage>
        <taxon>Bacteria</taxon>
        <taxon>Bacillati</taxon>
        <taxon>Bacillota</taxon>
        <taxon>Bacilli</taxon>
        <taxon>Bacillales</taxon>
        <taxon>Bacillaceae</taxon>
        <taxon>Virgibacillus</taxon>
    </lineage>
</organism>
<dbReference type="InterPro" id="IPR003646">
    <property type="entry name" value="SH3-like_bac-type"/>
</dbReference>
<feature type="region of interest" description="Disordered" evidence="3">
    <location>
        <begin position="166"/>
        <end position="200"/>
    </location>
</feature>
<dbReference type="Gene3D" id="3.40.630.40">
    <property type="entry name" value="Zn-dependent exopeptidases"/>
    <property type="match status" value="1"/>
</dbReference>
<dbReference type="SUPFAM" id="SSF53187">
    <property type="entry name" value="Zn-dependent exopeptidases"/>
    <property type="match status" value="1"/>
</dbReference>
<evidence type="ECO:0000256" key="2">
    <source>
        <dbReference type="ARBA" id="ARBA00023316"/>
    </source>
</evidence>
<proteinExistence type="predicted"/>
<dbReference type="SMART" id="SM00287">
    <property type="entry name" value="SH3b"/>
    <property type="match status" value="2"/>
</dbReference>
<dbReference type="GO" id="GO:0071555">
    <property type="term" value="P:cell wall organization"/>
    <property type="evidence" value="ECO:0007669"/>
    <property type="project" value="UniProtKB-KW"/>
</dbReference>
<dbReference type="Gene3D" id="2.30.30.40">
    <property type="entry name" value="SH3 Domains"/>
    <property type="match status" value="2"/>
</dbReference>
<dbReference type="SMART" id="SM00646">
    <property type="entry name" value="Ami_3"/>
    <property type="match status" value="1"/>
</dbReference>
<dbReference type="InterPro" id="IPR017293">
    <property type="entry name" value="N-acetylmuramoyl-L-ala_amidase"/>
</dbReference>